<gene>
    <name evidence="6" type="ORF">QNI29_10435</name>
</gene>
<evidence type="ECO:0000259" key="5">
    <source>
        <dbReference type="PROSITE" id="PS50937"/>
    </source>
</evidence>
<dbReference type="PANTHER" id="PTHR30204">
    <property type="entry name" value="REDOX-CYCLING DRUG-SENSING TRANSCRIPTIONAL ACTIVATOR SOXR"/>
    <property type="match status" value="1"/>
</dbReference>
<evidence type="ECO:0000256" key="4">
    <source>
        <dbReference type="ARBA" id="ARBA00023163"/>
    </source>
</evidence>
<dbReference type="CDD" id="cd01105">
    <property type="entry name" value="HTH_GlnR-like"/>
    <property type="match status" value="1"/>
</dbReference>
<organism evidence="6 7">
    <name type="scientific">Pontibacillus chungwhensis</name>
    <dbReference type="NCBI Taxonomy" id="265426"/>
    <lineage>
        <taxon>Bacteria</taxon>
        <taxon>Bacillati</taxon>
        <taxon>Bacillota</taxon>
        <taxon>Bacilli</taxon>
        <taxon>Bacillales</taxon>
        <taxon>Bacillaceae</taxon>
        <taxon>Pontibacillus</taxon>
    </lineage>
</organism>
<protein>
    <submittedName>
        <fullName evidence="6">MerR family transcriptional regulator</fullName>
    </submittedName>
</protein>
<sequence>MNDELRRSMPLFPIGIVKSLTDLSARQIRYYEEHDLIHPVRSDGNRRLFSFNDVDRLLEIKSLIEKGVNLAGIKQVLSMQPQQPQPQTEYSEEEIQEVREELSEKELRKMLKNELFQANRFGKSSLRQGELSRFFH</sequence>
<evidence type="ECO:0000256" key="2">
    <source>
        <dbReference type="ARBA" id="ARBA00023015"/>
    </source>
</evidence>
<accession>A0ABY8V673</accession>
<dbReference type="InterPro" id="IPR047057">
    <property type="entry name" value="MerR_fam"/>
</dbReference>
<evidence type="ECO:0000256" key="3">
    <source>
        <dbReference type="ARBA" id="ARBA00023125"/>
    </source>
</evidence>
<evidence type="ECO:0000313" key="7">
    <source>
        <dbReference type="Proteomes" id="UP001236652"/>
    </source>
</evidence>
<feature type="domain" description="HTH merR-type" evidence="5">
    <location>
        <begin position="11"/>
        <end position="79"/>
    </location>
</feature>
<dbReference type="InterPro" id="IPR000551">
    <property type="entry name" value="MerR-type_HTH_dom"/>
</dbReference>
<keyword evidence="1" id="KW-0678">Repressor</keyword>
<keyword evidence="7" id="KW-1185">Reference proteome</keyword>
<evidence type="ECO:0000256" key="1">
    <source>
        <dbReference type="ARBA" id="ARBA00022491"/>
    </source>
</evidence>
<keyword evidence="4" id="KW-0804">Transcription</keyword>
<name>A0ABY8V673_9BACI</name>
<dbReference type="RefSeq" id="WP_231416423.1">
    <property type="nucleotide sequence ID" value="NZ_CP126446.1"/>
</dbReference>
<dbReference type="InterPro" id="IPR009061">
    <property type="entry name" value="DNA-bd_dom_put_sf"/>
</dbReference>
<dbReference type="Proteomes" id="UP001236652">
    <property type="component" value="Chromosome"/>
</dbReference>
<dbReference type="EMBL" id="CP126446">
    <property type="protein sequence ID" value="WIG00046.1"/>
    <property type="molecule type" value="Genomic_DNA"/>
</dbReference>
<dbReference type="PANTHER" id="PTHR30204:SF65">
    <property type="entry name" value="HTH-TYPE TRANSCRIPTIONAL REGULATOR TNRA"/>
    <property type="match status" value="1"/>
</dbReference>
<proteinExistence type="predicted"/>
<keyword evidence="3" id="KW-0238">DNA-binding</keyword>
<evidence type="ECO:0000313" key="6">
    <source>
        <dbReference type="EMBL" id="WIG00046.1"/>
    </source>
</evidence>
<dbReference type="Pfam" id="PF13411">
    <property type="entry name" value="MerR_1"/>
    <property type="match status" value="1"/>
</dbReference>
<dbReference type="Gene3D" id="1.10.1660.10">
    <property type="match status" value="1"/>
</dbReference>
<dbReference type="PROSITE" id="PS50937">
    <property type="entry name" value="HTH_MERR_2"/>
    <property type="match status" value="1"/>
</dbReference>
<dbReference type="SUPFAM" id="SSF46955">
    <property type="entry name" value="Putative DNA-binding domain"/>
    <property type="match status" value="1"/>
</dbReference>
<keyword evidence="2" id="KW-0805">Transcription regulation</keyword>
<dbReference type="SMART" id="SM00422">
    <property type="entry name" value="HTH_MERR"/>
    <property type="match status" value="1"/>
</dbReference>
<reference evidence="6 7" key="1">
    <citation type="submission" date="2023-05" db="EMBL/GenBank/DDBJ databases">
        <title>Comparative genomics reveals the evidence of polycyclic aromatic hydrocarbons degradation in moderately halophilic genus Pontibacillus.</title>
        <authorList>
            <person name="Yang H."/>
            <person name="Qian Z."/>
        </authorList>
    </citation>
    <scope>NUCLEOTIDE SEQUENCE [LARGE SCALE GENOMIC DNA]</scope>
    <source>
        <strain evidence="7">HN14</strain>
    </source>
</reference>